<protein>
    <submittedName>
        <fullName evidence="3">Kelch-like protein 9-like</fullName>
    </submittedName>
</protein>
<evidence type="ECO:0000256" key="1">
    <source>
        <dbReference type="SAM" id="MobiDB-lite"/>
    </source>
</evidence>
<evidence type="ECO:0000313" key="4">
    <source>
        <dbReference type="Proteomes" id="UP000241769"/>
    </source>
</evidence>
<feature type="region of interest" description="Disordered" evidence="1">
    <location>
        <begin position="429"/>
        <end position="459"/>
    </location>
</feature>
<comment type="caution">
    <text evidence="3">The sequence shown here is derived from an EMBL/GenBank/DDBJ whole genome shotgun (WGS) entry which is preliminary data.</text>
</comment>
<accession>A0A2P6NEK8</accession>
<name>A0A2P6NEK8_9EUKA</name>
<keyword evidence="2" id="KW-0472">Membrane</keyword>
<dbReference type="Proteomes" id="UP000241769">
    <property type="component" value="Unassembled WGS sequence"/>
</dbReference>
<keyword evidence="2" id="KW-0812">Transmembrane</keyword>
<feature type="transmembrane region" description="Helical" evidence="2">
    <location>
        <begin position="323"/>
        <end position="346"/>
    </location>
</feature>
<dbReference type="Gene3D" id="2.120.10.80">
    <property type="entry name" value="Kelch-type beta propeller"/>
    <property type="match status" value="1"/>
</dbReference>
<dbReference type="AlphaFoldDB" id="A0A2P6NEK8"/>
<keyword evidence="2" id="KW-1133">Transmembrane helix</keyword>
<evidence type="ECO:0000256" key="2">
    <source>
        <dbReference type="SAM" id="Phobius"/>
    </source>
</evidence>
<evidence type="ECO:0000313" key="3">
    <source>
        <dbReference type="EMBL" id="PRP82394.1"/>
    </source>
</evidence>
<proteinExistence type="predicted"/>
<dbReference type="InParanoid" id="A0A2P6NEK8"/>
<feature type="transmembrane region" description="Helical" evidence="2">
    <location>
        <begin position="250"/>
        <end position="272"/>
    </location>
</feature>
<dbReference type="SUPFAM" id="SSF50965">
    <property type="entry name" value="Galactose oxidase, central domain"/>
    <property type="match status" value="1"/>
</dbReference>
<dbReference type="InterPro" id="IPR015915">
    <property type="entry name" value="Kelch-typ_b-propeller"/>
</dbReference>
<organism evidence="3 4">
    <name type="scientific">Planoprotostelium fungivorum</name>
    <dbReference type="NCBI Taxonomy" id="1890364"/>
    <lineage>
        <taxon>Eukaryota</taxon>
        <taxon>Amoebozoa</taxon>
        <taxon>Evosea</taxon>
        <taxon>Variosea</taxon>
        <taxon>Cavosteliida</taxon>
        <taxon>Cavosteliaceae</taxon>
        <taxon>Planoprotostelium</taxon>
    </lineage>
</organism>
<dbReference type="InterPro" id="IPR011043">
    <property type="entry name" value="Gal_Oxase/kelch_b-propeller"/>
</dbReference>
<sequence length="459" mass="49402">MLVGGRTAGNLTVSTMLLYSGTTWRESPLPGNVTAGFSVCANDTHGFISQGSELFTHDAAASSWSSQRTPRYRVDGACAVNSGQIIIAGGRDEAEEMILTANVYDVSTSTWSDFPTTAKSRPSIGVLSSDEIAIMGGSPLGSIDQLFLFNKSKGWTNESNLTGTFPNTLFAFNGSLIVSLASDLTPHLTNATSDGTKYSGLAAVSFGSLELLFPLVNSPSSIKKTPIFHPEIVLPNAFCLKNFLAFPRPWAFMWLWTVLVIATVVGVLLCVLCMSTCYRPTRPDYEEEGLLKESSCGRVFTSIGTHCCHLACKSIISIQHQRVVARISKVVILLILAGSTYGIFWAKGDRTSATIAIASAIFMMTLLFVLLLVLPLSQGLSNVLQSTCVLITTAVWLGDITVEMKRGFLGNSQNTTYMDTPTPTDVDFSLASYKGHTPSGQQMSETEPKTSGETEGEEE</sequence>
<reference evidence="3 4" key="1">
    <citation type="journal article" date="2018" name="Genome Biol. Evol.">
        <title>Multiple Roots of Fruiting Body Formation in Amoebozoa.</title>
        <authorList>
            <person name="Hillmann F."/>
            <person name="Forbes G."/>
            <person name="Novohradska S."/>
            <person name="Ferling I."/>
            <person name="Riege K."/>
            <person name="Groth M."/>
            <person name="Westermann M."/>
            <person name="Marz M."/>
            <person name="Spaller T."/>
            <person name="Winckler T."/>
            <person name="Schaap P."/>
            <person name="Glockner G."/>
        </authorList>
    </citation>
    <scope>NUCLEOTIDE SEQUENCE [LARGE SCALE GENOMIC DNA]</scope>
    <source>
        <strain evidence="3 4">Jena</strain>
    </source>
</reference>
<feature type="transmembrane region" description="Helical" evidence="2">
    <location>
        <begin position="352"/>
        <end position="374"/>
    </location>
</feature>
<dbReference type="EMBL" id="MDYQ01000104">
    <property type="protein sequence ID" value="PRP82394.1"/>
    <property type="molecule type" value="Genomic_DNA"/>
</dbReference>
<keyword evidence="4" id="KW-1185">Reference proteome</keyword>
<gene>
    <name evidence="3" type="ORF">PROFUN_10170</name>
</gene>